<dbReference type="GO" id="GO:0000502">
    <property type="term" value="C:proteasome complex"/>
    <property type="evidence" value="ECO:0007669"/>
    <property type="project" value="UniProtKB-KW"/>
</dbReference>
<evidence type="ECO:0000256" key="4">
    <source>
        <dbReference type="SAM" id="MobiDB-lite"/>
    </source>
</evidence>
<feature type="region of interest" description="Disordered" evidence="4">
    <location>
        <begin position="166"/>
        <end position="194"/>
    </location>
</feature>
<dbReference type="OMA" id="PFGFPDI"/>
<dbReference type="Proteomes" id="UP000007798">
    <property type="component" value="Unassembled WGS sequence"/>
</dbReference>
<evidence type="ECO:0000259" key="5">
    <source>
        <dbReference type="Pfam" id="PF11566"/>
    </source>
</evidence>
<gene>
    <name evidence="6" type="primary">Dwil\GK22249</name>
    <name evidence="6" type="ORF">Dwil_GK22249</name>
</gene>
<dbReference type="GO" id="GO:0004866">
    <property type="term" value="F:endopeptidase inhibitor activity"/>
    <property type="evidence" value="ECO:0007669"/>
    <property type="project" value="InterPro"/>
</dbReference>
<proteinExistence type="inferred from homology"/>
<name>A0A0Q9WRK2_DROWI</name>
<organism evidence="6 7">
    <name type="scientific">Drosophila willistoni</name>
    <name type="common">Fruit fly</name>
    <dbReference type="NCBI Taxonomy" id="7260"/>
    <lineage>
        <taxon>Eukaryota</taxon>
        <taxon>Metazoa</taxon>
        <taxon>Ecdysozoa</taxon>
        <taxon>Arthropoda</taxon>
        <taxon>Hexapoda</taxon>
        <taxon>Insecta</taxon>
        <taxon>Pterygota</taxon>
        <taxon>Neoptera</taxon>
        <taxon>Endopterygota</taxon>
        <taxon>Diptera</taxon>
        <taxon>Brachycera</taxon>
        <taxon>Muscomorpha</taxon>
        <taxon>Ephydroidea</taxon>
        <taxon>Drosophilidae</taxon>
        <taxon>Drosophila</taxon>
        <taxon>Sophophora</taxon>
    </lineage>
</organism>
<keyword evidence="3" id="KW-0647">Proteasome</keyword>
<sequence length="280" mass="31295">MESSTSSAAAGAKSGMVEFFYGWDLLYKTVNSDVHKKADLLIALVHFVLTKHYSFRCLGIGDDKTLPEEEAESGSELLPDDWNSDDAKFSLRYVNNKTLYLLLGHMTEDALLINLLDTNTKKVSNICIEPENLVIELKGPLTNMIPTVSEIVDRFRKELLEPVFSGNSKEQTTQTTSNTNTNTNNPARDIDPLRVTEPRGPGSFMPFEPRPFGFPEVGRGDLDPLARGGPGNLFPFDPRPNAPGVRPRFDPFGPPDRNILGRGPNPDHFRPPNWEPDYYM</sequence>
<dbReference type="InterPro" id="IPR021625">
    <property type="entry name" value="PI31_Prot_N"/>
</dbReference>
<dbReference type="GO" id="GO:0043161">
    <property type="term" value="P:proteasome-mediated ubiquitin-dependent protein catabolic process"/>
    <property type="evidence" value="ECO:0007669"/>
    <property type="project" value="InterPro"/>
</dbReference>
<dbReference type="EMBL" id="CH963894">
    <property type="protein sequence ID" value="KRF98601.1"/>
    <property type="molecule type" value="Genomic_DNA"/>
</dbReference>
<dbReference type="InParanoid" id="A0A0Q9WRK2"/>
<dbReference type="PhylomeDB" id="A0A0Q9WRK2"/>
<dbReference type="OrthoDB" id="68090at2759"/>
<reference evidence="6 7" key="1">
    <citation type="journal article" date="2007" name="Nature">
        <title>Evolution of genes and genomes on the Drosophila phylogeny.</title>
        <authorList>
            <consortium name="Drosophila 12 Genomes Consortium"/>
            <person name="Clark A.G."/>
            <person name="Eisen M.B."/>
            <person name="Smith D.R."/>
            <person name="Bergman C.M."/>
            <person name="Oliver B."/>
            <person name="Markow T.A."/>
            <person name="Kaufman T.C."/>
            <person name="Kellis M."/>
            <person name="Gelbart W."/>
            <person name="Iyer V.N."/>
            <person name="Pollard D.A."/>
            <person name="Sackton T.B."/>
            <person name="Larracuente A.M."/>
            <person name="Singh N.D."/>
            <person name="Abad J.P."/>
            <person name="Abt D.N."/>
            <person name="Adryan B."/>
            <person name="Aguade M."/>
            <person name="Akashi H."/>
            <person name="Anderson W.W."/>
            <person name="Aquadro C.F."/>
            <person name="Ardell D.H."/>
            <person name="Arguello R."/>
            <person name="Artieri C.G."/>
            <person name="Barbash D.A."/>
            <person name="Barker D."/>
            <person name="Barsanti P."/>
            <person name="Batterham P."/>
            <person name="Batzoglou S."/>
            <person name="Begun D."/>
            <person name="Bhutkar A."/>
            <person name="Blanco E."/>
            <person name="Bosak S.A."/>
            <person name="Bradley R.K."/>
            <person name="Brand A.D."/>
            <person name="Brent M.R."/>
            <person name="Brooks A.N."/>
            <person name="Brown R.H."/>
            <person name="Butlin R.K."/>
            <person name="Caggese C."/>
            <person name="Calvi B.R."/>
            <person name="Bernardo de Carvalho A."/>
            <person name="Caspi A."/>
            <person name="Castrezana S."/>
            <person name="Celniker S.E."/>
            <person name="Chang J.L."/>
            <person name="Chapple C."/>
            <person name="Chatterji S."/>
            <person name="Chinwalla A."/>
            <person name="Civetta A."/>
            <person name="Clifton S.W."/>
            <person name="Comeron J.M."/>
            <person name="Costello J.C."/>
            <person name="Coyne J.A."/>
            <person name="Daub J."/>
            <person name="David R.G."/>
            <person name="Delcher A.L."/>
            <person name="Delehaunty K."/>
            <person name="Do C.B."/>
            <person name="Ebling H."/>
            <person name="Edwards K."/>
            <person name="Eickbush T."/>
            <person name="Evans J.D."/>
            <person name="Filipski A."/>
            <person name="Findeiss S."/>
            <person name="Freyhult E."/>
            <person name="Fulton L."/>
            <person name="Fulton R."/>
            <person name="Garcia A.C."/>
            <person name="Gardiner A."/>
            <person name="Garfield D.A."/>
            <person name="Garvin B.E."/>
            <person name="Gibson G."/>
            <person name="Gilbert D."/>
            <person name="Gnerre S."/>
            <person name="Godfrey J."/>
            <person name="Good R."/>
            <person name="Gotea V."/>
            <person name="Gravely B."/>
            <person name="Greenberg A.J."/>
            <person name="Griffiths-Jones S."/>
            <person name="Gross S."/>
            <person name="Guigo R."/>
            <person name="Gustafson E.A."/>
            <person name="Haerty W."/>
            <person name="Hahn M.W."/>
            <person name="Halligan D.L."/>
            <person name="Halpern A.L."/>
            <person name="Halter G.M."/>
            <person name="Han M.V."/>
            <person name="Heger A."/>
            <person name="Hillier L."/>
            <person name="Hinrichs A.S."/>
            <person name="Holmes I."/>
            <person name="Hoskins R.A."/>
            <person name="Hubisz M.J."/>
            <person name="Hultmark D."/>
            <person name="Huntley M.A."/>
            <person name="Jaffe D.B."/>
            <person name="Jagadeeshan S."/>
            <person name="Jeck W.R."/>
            <person name="Johnson J."/>
            <person name="Jones C.D."/>
            <person name="Jordan W.C."/>
            <person name="Karpen G.H."/>
            <person name="Kataoka E."/>
            <person name="Keightley P.D."/>
            <person name="Kheradpour P."/>
            <person name="Kirkness E.F."/>
            <person name="Koerich L.B."/>
            <person name="Kristiansen K."/>
            <person name="Kudrna D."/>
            <person name="Kulathinal R.J."/>
            <person name="Kumar S."/>
            <person name="Kwok R."/>
            <person name="Lander E."/>
            <person name="Langley C.H."/>
            <person name="Lapoint R."/>
            <person name="Lazzaro B.P."/>
            <person name="Lee S.J."/>
            <person name="Levesque L."/>
            <person name="Li R."/>
            <person name="Lin C.F."/>
            <person name="Lin M.F."/>
            <person name="Lindblad-Toh K."/>
            <person name="Llopart A."/>
            <person name="Long M."/>
            <person name="Low L."/>
            <person name="Lozovsky E."/>
            <person name="Lu J."/>
            <person name="Luo M."/>
            <person name="Machado C.A."/>
            <person name="Makalowski W."/>
            <person name="Marzo M."/>
            <person name="Matsuda M."/>
            <person name="Matzkin L."/>
            <person name="McAllister B."/>
            <person name="McBride C.S."/>
            <person name="McKernan B."/>
            <person name="McKernan K."/>
            <person name="Mendez-Lago M."/>
            <person name="Minx P."/>
            <person name="Mollenhauer M.U."/>
            <person name="Montooth K."/>
            <person name="Mount S.M."/>
            <person name="Mu X."/>
            <person name="Myers E."/>
            <person name="Negre B."/>
            <person name="Newfeld S."/>
            <person name="Nielsen R."/>
            <person name="Noor M.A."/>
            <person name="O'Grady P."/>
            <person name="Pachter L."/>
            <person name="Papaceit M."/>
            <person name="Parisi M.J."/>
            <person name="Parisi M."/>
            <person name="Parts L."/>
            <person name="Pedersen J.S."/>
            <person name="Pesole G."/>
            <person name="Phillippy A.M."/>
            <person name="Ponting C.P."/>
            <person name="Pop M."/>
            <person name="Porcelli D."/>
            <person name="Powell J.R."/>
            <person name="Prohaska S."/>
            <person name="Pruitt K."/>
            <person name="Puig M."/>
            <person name="Quesneville H."/>
            <person name="Ram K.R."/>
            <person name="Rand D."/>
            <person name="Rasmussen M.D."/>
            <person name="Reed L.K."/>
            <person name="Reenan R."/>
            <person name="Reily A."/>
            <person name="Remington K.A."/>
            <person name="Rieger T.T."/>
            <person name="Ritchie M.G."/>
            <person name="Robin C."/>
            <person name="Rogers Y.H."/>
            <person name="Rohde C."/>
            <person name="Rozas J."/>
            <person name="Rubenfield M.J."/>
            <person name="Ruiz A."/>
            <person name="Russo S."/>
            <person name="Salzberg S.L."/>
            <person name="Sanchez-Gracia A."/>
            <person name="Saranga D.J."/>
            <person name="Sato H."/>
            <person name="Schaeffer S.W."/>
            <person name="Schatz M.C."/>
            <person name="Schlenke T."/>
            <person name="Schwartz R."/>
            <person name="Segarra C."/>
            <person name="Singh R.S."/>
            <person name="Sirot L."/>
            <person name="Sirota M."/>
            <person name="Sisneros N.B."/>
            <person name="Smith C.D."/>
            <person name="Smith T.F."/>
            <person name="Spieth J."/>
            <person name="Stage D.E."/>
            <person name="Stark A."/>
            <person name="Stephan W."/>
            <person name="Strausberg R.L."/>
            <person name="Strempel S."/>
            <person name="Sturgill D."/>
            <person name="Sutton G."/>
            <person name="Sutton G.G."/>
            <person name="Tao W."/>
            <person name="Teichmann S."/>
            <person name="Tobari Y.N."/>
            <person name="Tomimura Y."/>
            <person name="Tsolas J.M."/>
            <person name="Valente V.L."/>
            <person name="Venter E."/>
            <person name="Venter J.C."/>
            <person name="Vicario S."/>
            <person name="Vieira F.G."/>
            <person name="Vilella A.J."/>
            <person name="Villasante A."/>
            <person name="Walenz B."/>
            <person name="Wang J."/>
            <person name="Wasserman M."/>
            <person name="Watts T."/>
            <person name="Wilson D."/>
            <person name="Wilson R.K."/>
            <person name="Wing R.A."/>
            <person name="Wolfner M.F."/>
            <person name="Wong A."/>
            <person name="Wong G.K."/>
            <person name="Wu C.I."/>
            <person name="Wu G."/>
            <person name="Yamamoto D."/>
            <person name="Yang H.P."/>
            <person name="Yang S.P."/>
            <person name="Yorke J.A."/>
            <person name="Yoshida K."/>
            <person name="Zdobnov E."/>
            <person name="Zhang P."/>
            <person name="Zhang Y."/>
            <person name="Zimin A.V."/>
            <person name="Baldwin J."/>
            <person name="Abdouelleil A."/>
            <person name="Abdulkadir J."/>
            <person name="Abebe A."/>
            <person name="Abera B."/>
            <person name="Abreu J."/>
            <person name="Acer S.C."/>
            <person name="Aftuck L."/>
            <person name="Alexander A."/>
            <person name="An P."/>
            <person name="Anderson E."/>
            <person name="Anderson S."/>
            <person name="Arachi H."/>
            <person name="Azer M."/>
            <person name="Bachantsang P."/>
            <person name="Barry A."/>
            <person name="Bayul T."/>
            <person name="Berlin A."/>
            <person name="Bessette D."/>
            <person name="Bloom T."/>
            <person name="Blye J."/>
            <person name="Boguslavskiy L."/>
            <person name="Bonnet C."/>
            <person name="Boukhgalter B."/>
            <person name="Bourzgui I."/>
            <person name="Brown A."/>
            <person name="Cahill P."/>
            <person name="Channer S."/>
            <person name="Cheshatsang Y."/>
            <person name="Chuda L."/>
            <person name="Citroen M."/>
            <person name="Collymore A."/>
            <person name="Cooke P."/>
            <person name="Costello M."/>
            <person name="D'Aco K."/>
            <person name="Daza R."/>
            <person name="De Haan G."/>
            <person name="DeGray S."/>
            <person name="DeMaso C."/>
            <person name="Dhargay N."/>
            <person name="Dooley K."/>
            <person name="Dooley E."/>
            <person name="Doricent M."/>
            <person name="Dorje P."/>
            <person name="Dorjee K."/>
            <person name="Dupes A."/>
            <person name="Elong R."/>
            <person name="Falk J."/>
            <person name="Farina A."/>
            <person name="Faro S."/>
            <person name="Ferguson D."/>
            <person name="Fisher S."/>
            <person name="Foley C.D."/>
            <person name="Franke A."/>
            <person name="Friedrich D."/>
            <person name="Gadbois L."/>
            <person name="Gearin G."/>
            <person name="Gearin C.R."/>
            <person name="Giannoukos G."/>
            <person name="Goode T."/>
            <person name="Graham J."/>
            <person name="Grandbois E."/>
            <person name="Grewal S."/>
            <person name="Gyaltsen K."/>
            <person name="Hafez N."/>
            <person name="Hagos B."/>
            <person name="Hall J."/>
            <person name="Henson C."/>
            <person name="Hollinger A."/>
            <person name="Honan T."/>
            <person name="Huard M.D."/>
            <person name="Hughes L."/>
            <person name="Hurhula B."/>
            <person name="Husby M.E."/>
            <person name="Kamat A."/>
            <person name="Kanga B."/>
            <person name="Kashin S."/>
            <person name="Khazanovich D."/>
            <person name="Kisner P."/>
            <person name="Lance K."/>
            <person name="Lara M."/>
            <person name="Lee W."/>
            <person name="Lennon N."/>
            <person name="Letendre F."/>
            <person name="LeVine R."/>
            <person name="Lipovsky A."/>
            <person name="Liu X."/>
            <person name="Liu J."/>
            <person name="Liu S."/>
            <person name="Lokyitsang T."/>
            <person name="Lokyitsang Y."/>
            <person name="Lubonja R."/>
            <person name="Lui A."/>
            <person name="MacDonald P."/>
            <person name="Magnisalis V."/>
            <person name="Maru K."/>
            <person name="Matthews C."/>
            <person name="McCusker W."/>
            <person name="McDonough S."/>
            <person name="Mehta T."/>
            <person name="Meldrim J."/>
            <person name="Meneus L."/>
            <person name="Mihai O."/>
            <person name="Mihalev A."/>
            <person name="Mihova T."/>
            <person name="Mittelman R."/>
            <person name="Mlenga V."/>
            <person name="Montmayeur A."/>
            <person name="Mulrain L."/>
            <person name="Navidi A."/>
            <person name="Naylor J."/>
            <person name="Negash T."/>
            <person name="Nguyen T."/>
            <person name="Nguyen N."/>
            <person name="Nicol R."/>
            <person name="Norbu C."/>
            <person name="Norbu N."/>
            <person name="Novod N."/>
            <person name="O'Neill B."/>
            <person name="Osman S."/>
            <person name="Markiewicz E."/>
            <person name="Oyono O.L."/>
            <person name="Patti C."/>
            <person name="Phunkhang P."/>
            <person name="Pierre F."/>
            <person name="Priest M."/>
            <person name="Raghuraman S."/>
            <person name="Rege F."/>
            <person name="Reyes R."/>
            <person name="Rise C."/>
            <person name="Rogov P."/>
            <person name="Ross K."/>
            <person name="Ryan E."/>
            <person name="Settipalli S."/>
            <person name="Shea T."/>
            <person name="Sherpa N."/>
            <person name="Shi L."/>
            <person name="Shih D."/>
            <person name="Sparrow T."/>
            <person name="Spaulding J."/>
            <person name="Stalker J."/>
            <person name="Stange-Thomann N."/>
            <person name="Stavropoulos S."/>
            <person name="Stone C."/>
            <person name="Strader C."/>
            <person name="Tesfaye S."/>
            <person name="Thomson T."/>
            <person name="Thoulutsang Y."/>
            <person name="Thoulutsang D."/>
            <person name="Topham K."/>
            <person name="Topping I."/>
            <person name="Tsamla T."/>
            <person name="Vassiliev H."/>
            <person name="Vo A."/>
            <person name="Wangchuk T."/>
            <person name="Wangdi T."/>
            <person name="Weiand M."/>
            <person name="Wilkinson J."/>
            <person name="Wilson A."/>
            <person name="Yadav S."/>
            <person name="Young G."/>
            <person name="Yu Q."/>
            <person name="Zembek L."/>
            <person name="Zhong D."/>
            <person name="Zimmer A."/>
            <person name="Zwirko Z."/>
            <person name="Jaffe D.B."/>
            <person name="Alvarez P."/>
            <person name="Brockman W."/>
            <person name="Butler J."/>
            <person name="Chin C."/>
            <person name="Gnerre S."/>
            <person name="Grabherr M."/>
            <person name="Kleber M."/>
            <person name="Mauceli E."/>
            <person name="MacCallum I."/>
        </authorList>
    </citation>
    <scope>NUCLEOTIDE SEQUENCE [LARGE SCALE GENOMIC DNA]</scope>
    <source>
        <strain evidence="7">Tucson 14030-0811.24</strain>
    </source>
</reference>
<dbReference type="InterPro" id="IPR045128">
    <property type="entry name" value="PI31-like"/>
</dbReference>
<dbReference type="SMR" id="A0A0Q9WRK2"/>
<feature type="compositionally biased region" description="Low complexity" evidence="4">
    <location>
        <begin position="171"/>
        <end position="185"/>
    </location>
</feature>
<keyword evidence="7" id="KW-1185">Reference proteome</keyword>
<dbReference type="FunCoup" id="A0A0Q9WRK2">
    <property type="interactions" value="504"/>
</dbReference>
<dbReference type="eggNOG" id="KOG4761">
    <property type="taxonomic scope" value="Eukaryota"/>
</dbReference>
<dbReference type="STRING" id="7260.A0A0Q9WRK2"/>
<evidence type="ECO:0000313" key="6">
    <source>
        <dbReference type="EMBL" id="KRF98601.1"/>
    </source>
</evidence>
<dbReference type="PANTHER" id="PTHR13266:SF1">
    <property type="entry name" value="PROTEASOME INHIBITOR PI31 SUBUNIT"/>
    <property type="match status" value="1"/>
</dbReference>
<protein>
    <recommendedName>
        <fullName evidence="2">Proteasome inhibitor PI31 subunit</fullName>
    </recommendedName>
</protein>
<evidence type="ECO:0000256" key="1">
    <source>
        <dbReference type="ARBA" id="ARBA00006405"/>
    </source>
</evidence>
<accession>A0A0Q9WRK2</accession>
<feature type="region of interest" description="Disordered" evidence="4">
    <location>
        <begin position="227"/>
        <end position="280"/>
    </location>
</feature>
<feature type="domain" description="PI31 proteasome regulator N-terminal" evidence="5">
    <location>
        <begin position="31"/>
        <end position="170"/>
    </location>
</feature>
<dbReference type="Pfam" id="PF11566">
    <property type="entry name" value="PI31_Prot_N"/>
    <property type="match status" value="1"/>
</dbReference>
<dbReference type="Gene3D" id="3.40.1000.30">
    <property type="match status" value="1"/>
</dbReference>
<evidence type="ECO:0000313" key="7">
    <source>
        <dbReference type="Proteomes" id="UP000007798"/>
    </source>
</evidence>
<evidence type="ECO:0000256" key="2">
    <source>
        <dbReference type="ARBA" id="ARBA00015575"/>
    </source>
</evidence>
<comment type="similarity">
    <text evidence="1">Belongs to the proteasome inhibitor PI31 family.</text>
</comment>
<dbReference type="AlphaFoldDB" id="A0A0Q9WRK2"/>
<evidence type="ECO:0000256" key="3">
    <source>
        <dbReference type="ARBA" id="ARBA00022942"/>
    </source>
</evidence>
<dbReference type="PANTHER" id="PTHR13266">
    <property type="entry name" value="PROTEASOME INHIBITOR"/>
    <property type="match status" value="1"/>
</dbReference>
<dbReference type="GO" id="GO:0070628">
    <property type="term" value="F:proteasome binding"/>
    <property type="evidence" value="ECO:0007669"/>
    <property type="project" value="InterPro"/>
</dbReference>